<keyword evidence="1" id="KW-0812">Transmembrane</keyword>
<protein>
    <submittedName>
        <fullName evidence="2">Paraquat-inducible protein A</fullName>
    </submittedName>
</protein>
<feature type="transmembrane region" description="Helical" evidence="1">
    <location>
        <begin position="250"/>
        <end position="270"/>
    </location>
</feature>
<feature type="transmembrane region" description="Helical" evidence="1">
    <location>
        <begin position="370"/>
        <end position="390"/>
    </location>
</feature>
<gene>
    <name evidence="2" type="ORF">O0931_02595</name>
</gene>
<dbReference type="Pfam" id="PF04403">
    <property type="entry name" value="PqiA"/>
    <property type="match status" value="1"/>
</dbReference>
<comment type="caution">
    <text evidence="2">The sequence shown here is derived from an EMBL/GenBank/DDBJ whole genome shotgun (WGS) entry which is preliminary data.</text>
</comment>
<reference evidence="2" key="1">
    <citation type="submission" date="2022-12" db="EMBL/GenBank/DDBJ databases">
        <title>Genome sequence of SJ11.</title>
        <authorList>
            <person name="Woo H."/>
        </authorList>
    </citation>
    <scope>NUCLEOTIDE SEQUENCE</scope>
    <source>
        <strain evidence="2">SJ11</strain>
    </source>
</reference>
<organism evidence="2 3">
    <name type="scientific">Pedobacter rhodius</name>
    <dbReference type="NCBI Taxonomy" id="3004098"/>
    <lineage>
        <taxon>Bacteria</taxon>
        <taxon>Pseudomonadati</taxon>
        <taxon>Bacteroidota</taxon>
        <taxon>Sphingobacteriia</taxon>
        <taxon>Sphingobacteriales</taxon>
        <taxon>Sphingobacteriaceae</taxon>
        <taxon>Pedobacter</taxon>
    </lineage>
</organism>
<sequence length="452" mass="51037">MKKNNQHPDKRKISFANILLIAGLSLLLCGEVYFGYRLHVLSNEQEQIKEDYSVANSITFGIFSVDQWRDKLSDVVGRQVNGFSMTQKQKIELQKQVQDQLNGLVDKTVSQINKPQKTLGGKLKKLAFNSFVDEEELHAMVPAFAKTIITRINSPASTKRLKRIANSKMDQLEEQTYDNTSEAINAITRHMCAKYHVSNAAEFDKSISKHLADIRIQTYNYAYAMLGCVLFALGLWFLMRKQVYFQTTLFIMSILFALVLLASGITTTIIEVDARIQSLNFKLLGENIVFSNQVLFFQSKSILSIVETLIRQPKPDAIVIGALIMLFVIILPVLRLLGKGIHVWGKDRFAENKVVRYLAFESGKWDMADVMVVGIGMTYIGLNGILKSQLSNLNMNTDVLKTVTENNSSLQPGFIIFVGYVAFAMLLSFILKRITHPHEKKPDVLDEENVPA</sequence>
<feature type="transmembrane region" description="Helical" evidence="1">
    <location>
        <begin position="221"/>
        <end position="238"/>
    </location>
</feature>
<dbReference type="Proteomes" id="UP001144341">
    <property type="component" value="Unassembled WGS sequence"/>
</dbReference>
<evidence type="ECO:0000313" key="2">
    <source>
        <dbReference type="EMBL" id="MCZ4222178.1"/>
    </source>
</evidence>
<dbReference type="EMBL" id="JAPWGL010000001">
    <property type="protein sequence ID" value="MCZ4222178.1"/>
    <property type="molecule type" value="Genomic_DNA"/>
</dbReference>
<proteinExistence type="predicted"/>
<keyword evidence="1" id="KW-1133">Transmembrane helix</keyword>
<keyword evidence="1" id="KW-0472">Membrane</keyword>
<name>A0ABT4KWC9_9SPHI</name>
<accession>A0ABT4KWC9</accession>
<dbReference type="InterPro" id="IPR007498">
    <property type="entry name" value="PqiA-like"/>
</dbReference>
<keyword evidence="3" id="KW-1185">Reference proteome</keyword>
<feature type="transmembrane region" description="Helical" evidence="1">
    <location>
        <begin position="410"/>
        <end position="431"/>
    </location>
</feature>
<evidence type="ECO:0000313" key="3">
    <source>
        <dbReference type="Proteomes" id="UP001144341"/>
    </source>
</evidence>
<dbReference type="RefSeq" id="WP_269413989.1">
    <property type="nucleotide sequence ID" value="NZ_JAPWGL010000001.1"/>
</dbReference>
<evidence type="ECO:0000256" key="1">
    <source>
        <dbReference type="SAM" id="Phobius"/>
    </source>
</evidence>
<feature type="transmembrane region" description="Helical" evidence="1">
    <location>
        <begin position="317"/>
        <end position="338"/>
    </location>
</feature>